<dbReference type="AlphaFoldDB" id="D3PI40"/>
<dbReference type="GO" id="GO:0005737">
    <property type="term" value="C:cytoplasm"/>
    <property type="evidence" value="ECO:0007669"/>
    <property type="project" value="TreeGrafter"/>
</dbReference>
<reference evidence="4" key="1">
    <citation type="submission" date="2010-03" db="EMBL/GenBank/DDBJ databases">
        <title>Atlantic Lepeophtheirus salmonis ESTs and full-length cDNAs.</title>
        <authorList>
            <person name="Yasuike M."/>
            <person name="von Schalburg K."/>
            <person name="Cooper G."/>
            <person name="Leong J."/>
            <person name="Nilsen F."/>
            <person name="Jones S.R.M."/>
            <person name="Koop B.F."/>
        </authorList>
    </citation>
    <scope>NUCLEOTIDE SEQUENCE</scope>
    <source>
        <strain evidence="4">Atlantic form</strain>
        <tissue evidence="4">Mixed tissue</tissue>
    </source>
</reference>
<evidence type="ECO:0000313" key="4">
    <source>
        <dbReference type="EMBL" id="ADD38226.1"/>
    </source>
</evidence>
<dbReference type="PROSITE" id="PS00223">
    <property type="entry name" value="ANNEXIN_1"/>
    <property type="match status" value="1"/>
</dbReference>
<dbReference type="GO" id="GO:0005634">
    <property type="term" value="C:nucleus"/>
    <property type="evidence" value="ECO:0007669"/>
    <property type="project" value="TreeGrafter"/>
</dbReference>
<sequence length="337" mass="38477">MSLPSTASIKTPIKFSAKDDARLLHRLLKSKFTADQVAEIIVPRTFNQRTQIKNAYENEFGDELISSICKSKNDTENLIFLLFKGPINTAAREMHKKIDKDILDETICCYNNDELNDLKDAYRYFSESSPNSKYVELIDAINDSTKGTYNTYLVHLLNKSRPEISNDIMQNTYNKYKTLDTLVDENLVRKDIGFVRSQCIPKTKPDELELVEIFSKRTNLHLCSIYLTYKNMYGTSVVEDISKYVSKPLRNAINTSIMNALDNKLLTIAQLYESMKGLGTRETTLSRIIGTRAEVDLEHLKVLYEERIGVNLIDRVSSDTGGDYKVYLKALLGNFGK</sequence>
<dbReference type="InterPro" id="IPR018502">
    <property type="entry name" value="Annexin_repeat"/>
</dbReference>
<dbReference type="SUPFAM" id="SSF47874">
    <property type="entry name" value="Annexin"/>
    <property type="match status" value="1"/>
</dbReference>
<dbReference type="GO" id="GO:0001786">
    <property type="term" value="F:phosphatidylserine binding"/>
    <property type="evidence" value="ECO:0007669"/>
    <property type="project" value="TreeGrafter"/>
</dbReference>
<dbReference type="PANTHER" id="PTHR10502:SF175">
    <property type="entry name" value="ANNEXIN A13"/>
    <property type="match status" value="1"/>
</dbReference>
<keyword evidence="2" id="KW-0677">Repeat</keyword>
<evidence type="ECO:0000256" key="2">
    <source>
        <dbReference type="ARBA" id="ARBA00022737"/>
    </source>
</evidence>
<keyword evidence="3" id="KW-0041">Annexin</keyword>
<dbReference type="GO" id="GO:0012506">
    <property type="term" value="C:vesicle membrane"/>
    <property type="evidence" value="ECO:0007669"/>
    <property type="project" value="TreeGrafter"/>
</dbReference>
<dbReference type="PANTHER" id="PTHR10502">
    <property type="entry name" value="ANNEXIN"/>
    <property type="match status" value="1"/>
</dbReference>
<dbReference type="GO" id="GO:0005544">
    <property type="term" value="F:calcium-dependent phospholipid binding"/>
    <property type="evidence" value="ECO:0007669"/>
    <property type="project" value="InterPro"/>
</dbReference>
<dbReference type="EMBL" id="BT121296">
    <property type="protein sequence ID" value="ADD38226.1"/>
    <property type="molecule type" value="mRNA"/>
</dbReference>
<dbReference type="SMART" id="SM00335">
    <property type="entry name" value="ANX"/>
    <property type="match status" value="2"/>
</dbReference>
<evidence type="ECO:0000256" key="3">
    <source>
        <dbReference type="ARBA" id="ARBA00023216"/>
    </source>
</evidence>
<proteinExistence type="evidence at transcript level"/>
<dbReference type="GO" id="GO:0005886">
    <property type="term" value="C:plasma membrane"/>
    <property type="evidence" value="ECO:0007669"/>
    <property type="project" value="TreeGrafter"/>
</dbReference>
<dbReference type="PROSITE" id="PS51897">
    <property type="entry name" value="ANNEXIN_2"/>
    <property type="match status" value="1"/>
</dbReference>
<dbReference type="Pfam" id="PF00191">
    <property type="entry name" value="Annexin"/>
    <property type="match status" value="3"/>
</dbReference>
<dbReference type="GO" id="GO:0005509">
    <property type="term" value="F:calcium ion binding"/>
    <property type="evidence" value="ECO:0007669"/>
    <property type="project" value="InterPro"/>
</dbReference>
<organism evidence="4">
    <name type="scientific">Lepeophtheirus salmonis</name>
    <name type="common">Salmon louse</name>
    <name type="synonym">Caligus salmonis</name>
    <dbReference type="NCBI Taxonomy" id="72036"/>
    <lineage>
        <taxon>Eukaryota</taxon>
        <taxon>Metazoa</taxon>
        <taxon>Ecdysozoa</taxon>
        <taxon>Arthropoda</taxon>
        <taxon>Crustacea</taxon>
        <taxon>Multicrustacea</taxon>
        <taxon>Hexanauplia</taxon>
        <taxon>Copepoda</taxon>
        <taxon>Siphonostomatoida</taxon>
        <taxon>Caligidae</taxon>
        <taxon>Lepeophtheirus</taxon>
    </lineage>
</organism>
<name>D3PI40_LEPSM</name>
<dbReference type="InterPro" id="IPR037104">
    <property type="entry name" value="Annexin_sf"/>
</dbReference>
<protein>
    <submittedName>
        <fullName evidence="4">Annexin A13</fullName>
    </submittedName>
</protein>
<dbReference type="Gene3D" id="1.10.220.10">
    <property type="entry name" value="Annexin"/>
    <property type="match status" value="4"/>
</dbReference>
<gene>
    <name evidence="4" type="primary">ANX13</name>
</gene>
<comment type="similarity">
    <text evidence="1">Belongs to the annexin family.</text>
</comment>
<evidence type="ECO:0000256" key="1">
    <source>
        <dbReference type="ARBA" id="ARBA00007831"/>
    </source>
</evidence>
<dbReference type="InterPro" id="IPR018252">
    <property type="entry name" value="Annexin_repeat_CS"/>
</dbReference>
<accession>D3PI40</accession>